<name>A0A380TKA4_9ZZZZ</name>
<organism evidence="2">
    <name type="scientific">metagenome</name>
    <dbReference type="NCBI Taxonomy" id="256318"/>
    <lineage>
        <taxon>unclassified sequences</taxon>
        <taxon>metagenomes</taxon>
    </lineage>
</organism>
<sequence length="28" mass="3016">MNTDGDSAIEMEITLDNVSNLSASDFLL</sequence>
<protein>
    <submittedName>
        <fullName evidence="2">Uncharacterized protein</fullName>
    </submittedName>
</protein>
<dbReference type="AlphaFoldDB" id="A0A380TKA4"/>
<accession>A0A380TKA4</accession>
<dbReference type="EMBL" id="UIDG01000455">
    <property type="protein sequence ID" value="SUS07831.1"/>
    <property type="molecule type" value="Genomic_DNA"/>
</dbReference>
<gene>
    <name evidence="1" type="ORF">DF3PB_5080006</name>
    <name evidence="2" type="ORF">DF3PB_5800001</name>
</gene>
<evidence type="ECO:0000313" key="2">
    <source>
        <dbReference type="EMBL" id="SUS08111.1"/>
    </source>
</evidence>
<reference evidence="2" key="1">
    <citation type="submission" date="2018-07" db="EMBL/GenBank/DDBJ databases">
        <authorList>
            <person name="Quirk P.G."/>
            <person name="Krulwich T.A."/>
        </authorList>
    </citation>
    <scope>NUCLEOTIDE SEQUENCE</scope>
</reference>
<proteinExistence type="predicted"/>
<dbReference type="EMBL" id="UIDG01000535">
    <property type="protein sequence ID" value="SUS08111.1"/>
    <property type="molecule type" value="Genomic_DNA"/>
</dbReference>
<evidence type="ECO:0000313" key="1">
    <source>
        <dbReference type="EMBL" id="SUS07831.1"/>
    </source>
</evidence>